<dbReference type="EMBL" id="JBDODL010000015">
    <property type="protein sequence ID" value="MES1918100.1"/>
    <property type="molecule type" value="Genomic_DNA"/>
</dbReference>
<dbReference type="Proteomes" id="UP001439008">
    <property type="component" value="Unassembled WGS sequence"/>
</dbReference>
<proteinExistence type="predicted"/>
<evidence type="ECO:0000313" key="2">
    <source>
        <dbReference type="Proteomes" id="UP001439008"/>
    </source>
</evidence>
<comment type="caution">
    <text evidence="1">The sequence shown here is derived from an EMBL/GenBank/DDBJ whole genome shotgun (WGS) entry which is preliminary data.</text>
</comment>
<organism evidence="1 2">
    <name type="scientific">Bonamia ostreae</name>
    <dbReference type="NCBI Taxonomy" id="126728"/>
    <lineage>
        <taxon>Eukaryota</taxon>
        <taxon>Sar</taxon>
        <taxon>Rhizaria</taxon>
        <taxon>Endomyxa</taxon>
        <taxon>Ascetosporea</taxon>
        <taxon>Haplosporida</taxon>
        <taxon>Bonamia</taxon>
    </lineage>
</organism>
<evidence type="ECO:0000313" key="1">
    <source>
        <dbReference type="EMBL" id="MES1918100.1"/>
    </source>
</evidence>
<reference evidence="1 2" key="1">
    <citation type="journal article" date="2024" name="BMC Biol.">
        <title>Comparative genomics of Ascetosporea gives new insight into the evolutionary basis for animal parasitism in Rhizaria.</title>
        <authorList>
            <person name="Hiltunen Thoren M."/>
            <person name="Onut-Brannstrom I."/>
            <person name="Alfjorden A."/>
            <person name="Peckova H."/>
            <person name="Swords F."/>
            <person name="Hooper C."/>
            <person name="Holzer A.S."/>
            <person name="Bass D."/>
            <person name="Burki F."/>
        </authorList>
    </citation>
    <scope>NUCLEOTIDE SEQUENCE [LARGE SCALE GENOMIC DNA]</scope>
    <source>
        <strain evidence="1">20-A016</strain>
    </source>
</reference>
<keyword evidence="2" id="KW-1185">Reference proteome</keyword>
<protein>
    <submittedName>
        <fullName evidence="1">Uncharacterized protein</fullName>
    </submittedName>
</protein>
<name>A0ABV2AEH9_9EUKA</name>
<gene>
    <name evidence="1" type="ORF">MHBO_000121</name>
</gene>
<sequence length="115" mass="13507">MFYAPNCKIKLRENYALTKKSKYVEERQLIIDHLELDDYSIVKECTIPPKFNNSDRIKITNCSLYSGKFISTCSFELKNGYEFIGKSRSKKVVVKCDDDYKKNDTKYLIHRSSIT</sequence>
<accession>A0ABV2AEH9</accession>